<proteinExistence type="predicted"/>
<feature type="domain" description="PiggyBac transposable element-derived protein" evidence="1">
    <location>
        <begin position="3"/>
        <end position="114"/>
    </location>
</feature>
<dbReference type="PANTHER" id="PTHR46599:SF3">
    <property type="entry name" value="PIGGYBAC TRANSPOSABLE ELEMENT-DERIVED PROTEIN 4"/>
    <property type="match status" value="1"/>
</dbReference>
<dbReference type="PANTHER" id="PTHR46599">
    <property type="entry name" value="PIGGYBAC TRANSPOSABLE ELEMENT-DERIVED PROTEIN 4"/>
    <property type="match status" value="1"/>
</dbReference>
<dbReference type="InterPro" id="IPR029526">
    <property type="entry name" value="PGBD"/>
</dbReference>
<evidence type="ECO:0000259" key="1">
    <source>
        <dbReference type="Pfam" id="PF13843"/>
    </source>
</evidence>
<evidence type="ECO:0000313" key="2">
    <source>
        <dbReference type="EMBL" id="GFX86055.1"/>
    </source>
</evidence>
<organism evidence="2">
    <name type="scientific">Trichonephila clavipes</name>
    <name type="common">Golden silk orbweaver</name>
    <name type="synonym">Nephila clavipes</name>
    <dbReference type="NCBI Taxonomy" id="2585209"/>
    <lineage>
        <taxon>Eukaryota</taxon>
        <taxon>Metazoa</taxon>
        <taxon>Ecdysozoa</taxon>
        <taxon>Arthropoda</taxon>
        <taxon>Chelicerata</taxon>
        <taxon>Arachnida</taxon>
        <taxon>Araneae</taxon>
        <taxon>Araneomorphae</taxon>
        <taxon>Entelegynae</taxon>
        <taxon>Araneoidea</taxon>
        <taxon>Nephilidae</taxon>
        <taxon>Trichonephila</taxon>
    </lineage>
</organism>
<comment type="caution">
    <text evidence="2">The sequence shown here is derived from an EMBL/GenBank/DDBJ whole genome shotgun (WGS) entry which is preliminary data.</text>
</comment>
<dbReference type="Pfam" id="PF13843">
    <property type="entry name" value="DDE_Tnp_1_7"/>
    <property type="match status" value="1"/>
</dbReference>
<reference evidence="2" key="1">
    <citation type="submission" date="2020-08" db="EMBL/GenBank/DDBJ databases">
        <title>Multicomponent nature underlies the extraordinary mechanical properties of spider dragline silk.</title>
        <authorList>
            <person name="Kono N."/>
            <person name="Nakamura H."/>
            <person name="Mori M."/>
            <person name="Yoshida Y."/>
            <person name="Ohtoshi R."/>
            <person name="Malay A.D."/>
            <person name="Moran D.A.P."/>
            <person name="Tomita M."/>
            <person name="Numata K."/>
            <person name="Arakawa K."/>
        </authorList>
    </citation>
    <scope>NUCLEOTIDE SEQUENCE</scope>
</reference>
<name>A0A8X6R924_TRICX</name>
<sequence>MKFLHFTNNEEFDKDQHPWPKLNKIYELMEHLQRKLREVYIPGENLSLDESLRKFKGRLKWKMYIAKKSKIWLFVLCEVESGYISDFLIYTGDRTVYNPKYSQYPVSTKIVLHLDGSIPGSIPLCHY</sequence>
<accession>A0A8X6R924</accession>
<protein>
    <submittedName>
        <fullName evidence="2">PiggyBac transposable element-derived protein 4</fullName>
    </submittedName>
</protein>
<gene>
    <name evidence="2" type="primary">PGBD4_80</name>
    <name evidence="2" type="ORF">TNCV_2403511</name>
</gene>
<dbReference type="EMBL" id="BMAU01021002">
    <property type="protein sequence ID" value="GFX86055.1"/>
    <property type="molecule type" value="Genomic_DNA"/>
</dbReference>
<dbReference type="AlphaFoldDB" id="A0A8X6R924"/>